<dbReference type="EMBL" id="SNZH01000011">
    <property type="protein sequence ID" value="TDR41090.1"/>
    <property type="molecule type" value="Genomic_DNA"/>
</dbReference>
<sequence>MDHRKEQRTRTETVVAQNLLSITYTDEQMAAAEAAITQLETIFGNFLSLTPDERRRLNRMGQQSQPFCEKTLMMMEQNRHLIPPVLDMAEARRDQKALQLLEPLLNRLERLAERGADTEAALGSDLMMLCLDGYAALDRGGVGEGLDSLRKELAKRFARKRRATVAESAGADDHGDKK</sequence>
<organism evidence="2 3">
    <name type="scientific">Tahibacter aquaticus</name>
    <dbReference type="NCBI Taxonomy" id="520092"/>
    <lineage>
        <taxon>Bacteria</taxon>
        <taxon>Pseudomonadati</taxon>
        <taxon>Pseudomonadota</taxon>
        <taxon>Gammaproteobacteria</taxon>
        <taxon>Lysobacterales</taxon>
        <taxon>Rhodanobacteraceae</taxon>
        <taxon>Tahibacter</taxon>
    </lineage>
</organism>
<dbReference type="Proteomes" id="UP000295293">
    <property type="component" value="Unassembled WGS sequence"/>
</dbReference>
<evidence type="ECO:0000256" key="1">
    <source>
        <dbReference type="SAM" id="MobiDB-lite"/>
    </source>
</evidence>
<reference evidence="2 3" key="1">
    <citation type="submission" date="2019-03" db="EMBL/GenBank/DDBJ databases">
        <title>Genomic Encyclopedia of Type Strains, Phase IV (KMG-IV): sequencing the most valuable type-strain genomes for metagenomic binning, comparative biology and taxonomic classification.</title>
        <authorList>
            <person name="Goeker M."/>
        </authorList>
    </citation>
    <scope>NUCLEOTIDE SEQUENCE [LARGE SCALE GENOMIC DNA]</scope>
    <source>
        <strain evidence="2 3">DSM 21667</strain>
    </source>
</reference>
<evidence type="ECO:0000313" key="2">
    <source>
        <dbReference type="EMBL" id="TDR41090.1"/>
    </source>
</evidence>
<dbReference type="AlphaFoldDB" id="A0A4R6YSA9"/>
<accession>A0A4R6YSA9</accession>
<protein>
    <submittedName>
        <fullName evidence="2">Uncharacterized protein</fullName>
    </submittedName>
</protein>
<feature type="region of interest" description="Disordered" evidence="1">
    <location>
        <begin position="159"/>
        <end position="178"/>
    </location>
</feature>
<keyword evidence="3" id="KW-1185">Reference proteome</keyword>
<name>A0A4R6YSA9_9GAMM</name>
<evidence type="ECO:0000313" key="3">
    <source>
        <dbReference type="Proteomes" id="UP000295293"/>
    </source>
</evidence>
<proteinExistence type="predicted"/>
<comment type="caution">
    <text evidence="2">The sequence shown here is derived from an EMBL/GenBank/DDBJ whole genome shotgun (WGS) entry which is preliminary data.</text>
</comment>
<gene>
    <name evidence="2" type="ORF">DFR29_1112</name>
</gene>